<reference evidence="2 3" key="1">
    <citation type="submission" date="2023-07" db="EMBL/GenBank/DDBJ databases">
        <title>Genomic Encyclopedia of Type Strains, Phase IV (KMG-IV): sequencing the most valuable type-strain genomes for metagenomic binning, comparative biology and taxonomic classification.</title>
        <authorList>
            <person name="Goeker M."/>
        </authorList>
    </citation>
    <scope>NUCLEOTIDE SEQUENCE [LARGE SCALE GENOMIC DNA]</scope>
    <source>
        <strain evidence="2 3">B1-1</strain>
    </source>
</reference>
<evidence type="ECO:0000256" key="1">
    <source>
        <dbReference type="SAM" id="Phobius"/>
    </source>
</evidence>
<protein>
    <submittedName>
        <fullName evidence="2">Cbb3-type cytochrome oxidase maturation protein</fullName>
    </submittedName>
</protein>
<dbReference type="RefSeq" id="WP_266279455.1">
    <property type="nucleotide sequence ID" value="NZ_JAPKNF010000001.1"/>
</dbReference>
<dbReference type="Proteomes" id="UP001223743">
    <property type="component" value="Unassembled WGS sequence"/>
</dbReference>
<evidence type="ECO:0000313" key="2">
    <source>
        <dbReference type="EMBL" id="MDQ0516557.1"/>
    </source>
</evidence>
<keyword evidence="3" id="KW-1185">Reference proteome</keyword>
<gene>
    <name evidence="2" type="ORF">QO015_002170</name>
</gene>
<dbReference type="InterPro" id="IPR004714">
    <property type="entry name" value="Cyt_oxidase_maturation_cbb3"/>
</dbReference>
<dbReference type="EMBL" id="JAUSWJ010000001">
    <property type="protein sequence ID" value="MDQ0516557.1"/>
    <property type="molecule type" value="Genomic_DNA"/>
</dbReference>
<keyword evidence="1" id="KW-0472">Membrane</keyword>
<accession>A0ABU0M6I1</accession>
<dbReference type="Pfam" id="PF03597">
    <property type="entry name" value="FixS"/>
    <property type="match status" value="1"/>
</dbReference>
<organism evidence="2 3">
    <name type="scientific">Kaistia geumhonensis</name>
    <dbReference type="NCBI Taxonomy" id="410839"/>
    <lineage>
        <taxon>Bacteria</taxon>
        <taxon>Pseudomonadati</taxon>
        <taxon>Pseudomonadota</taxon>
        <taxon>Alphaproteobacteria</taxon>
        <taxon>Hyphomicrobiales</taxon>
        <taxon>Kaistiaceae</taxon>
        <taxon>Kaistia</taxon>
    </lineage>
</organism>
<dbReference type="PANTHER" id="PTHR41532">
    <property type="entry name" value="FIXS PROTEIN"/>
    <property type="match status" value="1"/>
</dbReference>
<proteinExistence type="predicted"/>
<comment type="caution">
    <text evidence="2">The sequence shown here is derived from an EMBL/GenBank/DDBJ whole genome shotgun (WGS) entry which is preliminary data.</text>
</comment>
<dbReference type="NCBIfam" id="TIGR00847">
    <property type="entry name" value="ccoS"/>
    <property type="match status" value="1"/>
</dbReference>
<sequence length="50" mass="5472">MNGLVILIPSAIGLGLVALFTFLWSLRSGQYDDLKGASERILDDEPPRRG</sequence>
<name>A0ABU0M6I1_9HYPH</name>
<keyword evidence="1" id="KW-0812">Transmembrane</keyword>
<feature type="transmembrane region" description="Helical" evidence="1">
    <location>
        <begin position="6"/>
        <end position="26"/>
    </location>
</feature>
<evidence type="ECO:0000313" key="3">
    <source>
        <dbReference type="Proteomes" id="UP001223743"/>
    </source>
</evidence>
<dbReference type="PANTHER" id="PTHR41532:SF1">
    <property type="entry name" value="FIXS PROTEIN"/>
    <property type="match status" value="1"/>
</dbReference>
<keyword evidence="1" id="KW-1133">Transmembrane helix</keyword>